<evidence type="ECO:0008006" key="4">
    <source>
        <dbReference type="Google" id="ProtNLM"/>
    </source>
</evidence>
<reference evidence="2 3" key="1">
    <citation type="submission" date="2018-05" db="EMBL/GenBank/DDBJ databases">
        <title>Isolation and characterization of genus Methanoculleus species and their viruses from deep sea marine sediment offshore southwestern Taiwan.</title>
        <authorList>
            <person name="Wei W.-H."/>
            <person name="Chen W.-C."/>
            <person name="Lai M.-C."/>
            <person name="Chen S.-C."/>
        </authorList>
    </citation>
    <scope>NUCLEOTIDE SEQUENCE [LARGE SCALE GENOMIC DNA]</scope>
    <source>
        <strain evidence="2 3">CWC-02</strain>
    </source>
</reference>
<keyword evidence="3" id="KW-1185">Reference proteome</keyword>
<gene>
    <name evidence="2" type="ORF">DIC75_02520</name>
</gene>
<dbReference type="InterPro" id="IPR009912">
    <property type="entry name" value="DUF1451"/>
</dbReference>
<accession>A0ABD4TBM9</accession>
<dbReference type="Proteomes" id="UP001523230">
    <property type="component" value="Unassembled WGS sequence"/>
</dbReference>
<evidence type="ECO:0000256" key="1">
    <source>
        <dbReference type="SAM" id="MobiDB-lite"/>
    </source>
</evidence>
<dbReference type="EMBL" id="QFDM01000001">
    <property type="protein sequence ID" value="MCM2465203.1"/>
    <property type="molecule type" value="Genomic_DNA"/>
</dbReference>
<sequence length="81" mass="9110">MAESEPKKTAKAGEKPGPGRFICIDCGREVRIDSTDADLVKCPTCACEMYNCFPMTHIRPDIKTPEDVLHPPERKKKPENH</sequence>
<evidence type="ECO:0000313" key="2">
    <source>
        <dbReference type="EMBL" id="MCM2465203.1"/>
    </source>
</evidence>
<protein>
    <recommendedName>
        <fullName evidence="4">Zinc ribbon-containing protein</fullName>
    </recommendedName>
</protein>
<dbReference type="AlphaFoldDB" id="A0ABD4TBM9"/>
<name>A0ABD4TBM9_9EURY</name>
<feature type="region of interest" description="Disordered" evidence="1">
    <location>
        <begin position="61"/>
        <end position="81"/>
    </location>
</feature>
<feature type="compositionally biased region" description="Basic and acidic residues" evidence="1">
    <location>
        <begin position="61"/>
        <end position="72"/>
    </location>
</feature>
<dbReference type="Pfam" id="PF07295">
    <property type="entry name" value="DUF1451"/>
    <property type="match status" value="1"/>
</dbReference>
<dbReference type="RefSeq" id="WP_250986443.1">
    <property type="nucleotide sequence ID" value="NZ_QFDM01000001.1"/>
</dbReference>
<proteinExistence type="predicted"/>
<comment type="caution">
    <text evidence="2">The sequence shown here is derived from an EMBL/GenBank/DDBJ whole genome shotgun (WGS) entry which is preliminary data.</text>
</comment>
<evidence type="ECO:0000313" key="3">
    <source>
        <dbReference type="Proteomes" id="UP001523230"/>
    </source>
</evidence>
<organism evidence="2 3">
    <name type="scientific">Methanoculleus oceani</name>
    <dbReference type="NCBI Taxonomy" id="2184756"/>
    <lineage>
        <taxon>Archaea</taxon>
        <taxon>Methanobacteriati</taxon>
        <taxon>Methanobacteriota</taxon>
        <taxon>Stenosarchaea group</taxon>
        <taxon>Methanomicrobia</taxon>
        <taxon>Methanomicrobiales</taxon>
        <taxon>Methanomicrobiaceae</taxon>
        <taxon>Methanoculleus</taxon>
    </lineage>
</organism>